<proteinExistence type="predicted"/>
<feature type="region of interest" description="Disordered" evidence="1">
    <location>
        <begin position="1"/>
        <end position="23"/>
    </location>
</feature>
<gene>
    <name evidence="2" type="ORF">jhhlp_002676</name>
</gene>
<feature type="compositionally biased region" description="Acidic residues" evidence="1">
    <location>
        <begin position="442"/>
        <end position="451"/>
    </location>
</feature>
<keyword evidence="3" id="KW-1185">Reference proteome</keyword>
<comment type="caution">
    <text evidence="2">The sequence shown here is derived from an EMBL/GenBank/DDBJ whole genome shotgun (WGS) entry which is preliminary data.</text>
</comment>
<accession>A0A2N3NER2</accession>
<evidence type="ECO:0000313" key="3">
    <source>
        <dbReference type="Proteomes" id="UP000233524"/>
    </source>
</evidence>
<dbReference type="STRING" id="41688.A0A2N3NER2"/>
<feature type="compositionally biased region" description="Low complexity" evidence="1">
    <location>
        <begin position="380"/>
        <end position="389"/>
    </location>
</feature>
<reference evidence="2 3" key="1">
    <citation type="journal article" date="2017" name="G3 (Bethesda)">
        <title>First Draft Genome Sequence of the Pathogenic Fungus Lomentospora prolificans (Formerly Scedosporium prolificans).</title>
        <authorList>
            <person name="Luo R."/>
            <person name="Zimin A."/>
            <person name="Workman R."/>
            <person name="Fan Y."/>
            <person name="Pertea G."/>
            <person name="Grossman N."/>
            <person name="Wear M.P."/>
            <person name="Jia B."/>
            <person name="Miller H."/>
            <person name="Casadevall A."/>
            <person name="Timp W."/>
            <person name="Zhang S.X."/>
            <person name="Salzberg S.L."/>
        </authorList>
    </citation>
    <scope>NUCLEOTIDE SEQUENCE [LARGE SCALE GENOMIC DNA]</scope>
    <source>
        <strain evidence="2 3">JHH-5317</strain>
    </source>
</reference>
<dbReference type="EMBL" id="NLAX01000008">
    <property type="protein sequence ID" value="PKS10918.1"/>
    <property type="molecule type" value="Genomic_DNA"/>
</dbReference>
<protein>
    <submittedName>
        <fullName evidence="2">Uncharacterized protein</fullName>
    </submittedName>
</protein>
<feature type="compositionally biased region" description="Basic and acidic residues" evidence="1">
    <location>
        <begin position="90"/>
        <end position="101"/>
    </location>
</feature>
<feature type="compositionally biased region" description="Low complexity" evidence="1">
    <location>
        <begin position="323"/>
        <end position="333"/>
    </location>
</feature>
<dbReference type="Proteomes" id="UP000233524">
    <property type="component" value="Unassembled WGS sequence"/>
</dbReference>
<dbReference type="VEuPathDB" id="FungiDB:jhhlp_002676"/>
<feature type="compositionally biased region" description="Basic and acidic residues" evidence="1">
    <location>
        <begin position="225"/>
        <end position="236"/>
    </location>
</feature>
<feature type="region of interest" description="Disordered" evidence="1">
    <location>
        <begin position="81"/>
        <end position="188"/>
    </location>
</feature>
<dbReference type="InParanoid" id="A0A2N3NER2"/>
<feature type="compositionally biased region" description="Acidic residues" evidence="1">
    <location>
        <begin position="308"/>
        <end position="322"/>
    </location>
</feature>
<evidence type="ECO:0000256" key="1">
    <source>
        <dbReference type="SAM" id="MobiDB-lite"/>
    </source>
</evidence>
<dbReference type="AlphaFoldDB" id="A0A2N3NER2"/>
<sequence>MPAQPSSAHPSAPVTEGGSEPYSRLHITPFDADLLKTVVPAASLPKARNISFHTLETFPENRYGFIELPVADADKVKRKFHGSTLRGQKMRVEKARPEKILEPTADDVEEVSSKKRKKRSSDDRDGGSKKRKRDLNTVEGVMLPEGRKVKRGWTVTPEEARKEAKQKKRSKDKDDKEKKKSKKIVKSKYTDKEECLMKVVLPPNAPALVDANVDERRKRKKKGKAQREVVVHEFENTTKFPSFIKSTTQSTETKQTGPIPLPFDDPVPEPRKEKAKKELIKEEPQKTTKDDVPKKEEPKEEPGKVEPENDSDAASESSEDSNNDSSSDSSASESETEAVTVEPPSSESDSDSDSDSESEDEKDEPTSLANNTLLKPPADSSPTTRPRSSGSMKNLSITIPPPPTTPAKVHPLEALYKRTKTDDTTQSTPAAEPFSFFGGGGSDDEEEEEDSLPVPGSQPPMTPFTRQDFELRNVRSAAPTPDTAHPNRTRGFWGPSREDDINEEEEEAPTSPLRISPSREPAGAQEENKDNGPATDFQNWFYENRRDLNKSWMNRRKSAKKEKRQRENRARASRN</sequence>
<feature type="compositionally biased region" description="Acidic residues" evidence="1">
    <location>
        <begin position="348"/>
        <end position="363"/>
    </location>
</feature>
<organism evidence="2 3">
    <name type="scientific">Lomentospora prolificans</name>
    <dbReference type="NCBI Taxonomy" id="41688"/>
    <lineage>
        <taxon>Eukaryota</taxon>
        <taxon>Fungi</taxon>
        <taxon>Dikarya</taxon>
        <taxon>Ascomycota</taxon>
        <taxon>Pezizomycotina</taxon>
        <taxon>Sordariomycetes</taxon>
        <taxon>Hypocreomycetidae</taxon>
        <taxon>Microascales</taxon>
        <taxon>Microascaceae</taxon>
        <taxon>Lomentospora</taxon>
    </lineage>
</organism>
<feature type="compositionally biased region" description="Low complexity" evidence="1">
    <location>
        <begin position="245"/>
        <end position="256"/>
    </location>
</feature>
<evidence type="ECO:0000313" key="2">
    <source>
        <dbReference type="EMBL" id="PKS10918.1"/>
    </source>
</evidence>
<feature type="compositionally biased region" description="Basic residues" evidence="1">
    <location>
        <begin position="553"/>
        <end position="563"/>
    </location>
</feature>
<feature type="compositionally biased region" description="Low complexity" evidence="1">
    <location>
        <begin position="1"/>
        <end position="13"/>
    </location>
</feature>
<dbReference type="OrthoDB" id="3595585at2759"/>
<feature type="region of interest" description="Disordered" evidence="1">
    <location>
        <begin position="204"/>
        <end position="575"/>
    </location>
</feature>
<name>A0A2N3NER2_9PEZI</name>
<feature type="compositionally biased region" description="Basic and acidic residues" evidence="1">
    <location>
        <begin position="564"/>
        <end position="575"/>
    </location>
</feature>
<feature type="compositionally biased region" description="Basic and acidic residues" evidence="1">
    <location>
        <begin position="268"/>
        <end position="307"/>
    </location>
</feature>